<evidence type="ECO:0000256" key="1">
    <source>
        <dbReference type="SAM" id="MobiDB-lite"/>
    </source>
</evidence>
<name>A0ABT2UD27_9BACL</name>
<feature type="region of interest" description="Disordered" evidence="1">
    <location>
        <begin position="56"/>
        <end position="79"/>
    </location>
</feature>
<proteinExistence type="predicted"/>
<evidence type="ECO:0000313" key="2">
    <source>
        <dbReference type="EMBL" id="MCU6791906.1"/>
    </source>
</evidence>
<comment type="caution">
    <text evidence="2">The sequence shown here is derived from an EMBL/GenBank/DDBJ whole genome shotgun (WGS) entry which is preliminary data.</text>
</comment>
<evidence type="ECO:0000313" key="3">
    <source>
        <dbReference type="Proteomes" id="UP001652445"/>
    </source>
</evidence>
<gene>
    <name evidence="2" type="ORF">OB236_07185</name>
</gene>
<protein>
    <recommendedName>
        <fullName evidence="4">Alpha/beta hydrolase</fullName>
    </recommendedName>
</protein>
<accession>A0ABT2UD27</accession>
<evidence type="ECO:0008006" key="4">
    <source>
        <dbReference type="Google" id="ProtNLM"/>
    </source>
</evidence>
<dbReference type="RefSeq" id="WP_262683330.1">
    <property type="nucleotide sequence ID" value="NZ_JAOQIO010000016.1"/>
</dbReference>
<sequence length="79" mass="8486">MGRVLLIAGGKDRKVPFDEMARLLPDHVKVLLVDRRSGQSNRGCSTQSAELPAYFQLRRPGRGSGADAQAGRTGRHGAA</sequence>
<keyword evidence="3" id="KW-1185">Reference proteome</keyword>
<reference evidence="2 3" key="1">
    <citation type="submission" date="2022-09" db="EMBL/GenBank/DDBJ databases">
        <authorList>
            <person name="Han X.L."/>
            <person name="Wang Q."/>
            <person name="Lu T."/>
        </authorList>
    </citation>
    <scope>NUCLEOTIDE SEQUENCE [LARGE SCALE GENOMIC DNA]</scope>
    <source>
        <strain evidence="2 3">WQ 127069</strain>
    </source>
</reference>
<dbReference type="Proteomes" id="UP001652445">
    <property type="component" value="Unassembled WGS sequence"/>
</dbReference>
<organism evidence="2 3">
    <name type="scientific">Paenibacillus baimaensis</name>
    <dbReference type="NCBI Taxonomy" id="2982185"/>
    <lineage>
        <taxon>Bacteria</taxon>
        <taxon>Bacillati</taxon>
        <taxon>Bacillota</taxon>
        <taxon>Bacilli</taxon>
        <taxon>Bacillales</taxon>
        <taxon>Paenibacillaceae</taxon>
        <taxon>Paenibacillus</taxon>
    </lineage>
</organism>
<dbReference type="EMBL" id="JAOQIO010000016">
    <property type="protein sequence ID" value="MCU6791906.1"/>
    <property type="molecule type" value="Genomic_DNA"/>
</dbReference>